<dbReference type="InterPro" id="IPR001356">
    <property type="entry name" value="HD"/>
</dbReference>
<feature type="DNA-binding region" description="Homeobox" evidence="2">
    <location>
        <begin position="3"/>
        <end position="57"/>
    </location>
</feature>
<dbReference type="WBParaSite" id="GPLIN_000208200">
    <property type="protein sequence ID" value="GPLIN_000208200"/>
    <property type="gene ID" value="GPLIN_000208200"/>
</dbReference>
<reference evidence="6" key="2">
    <citation type="submission" date="2016-06" db="UniProtKB">
        <authorList>
            <consortium name="WormBaseParasite"/>
        </authorList>
    </citation>
    <scope>IDENTIFICATION</scope>
</reference>
<dbReference type="GO" id="GO:1990837">
    <property type="term" value="F:sequence-specific double-stranded DNA binding"/>
    <property type="evidence" value="ECO:0007669"/>
    <property type="project" value="TreeGrafter"/>
</dbReference>
<dbReference type="PANTHER" id="PTHR46892:SF3">
    <property type="entry name" value="VISUAL SYSTEM HOMEOBOX 2"/>
    <property type="match status" value="1"/>
</dbReference>
<keyword evidence="2 3" id="KW-0371">Homeobox</keyword>
<organism evidence="5 6">
    <name type="scientific">Globodera pallida</name>
    <name type="common">Potato cyst nematode worm</name>
    <name type="synonym">Heterodera pallida</name>
    <dbReference type="NCBI Taxonomy" id="36090"/>
    <lineage>
        <taxon>Eukaryota</taxon>
        <taxon>Metazoa</taxon>
        <taxon>Ecdysozoa</taxon>
        <taxon>Nematoda</taxon>
        <taxon>Chromadorea</taxon>
        <taxon>Rhabditida</taxon>
        <taxon>Tylenchina</taxon>
        <taxon>Tylenchomorpha</taxon>
        <taxon>Tylenchoidea</taxon>
        <taxon>Heteroderidae</taxon>
        <taxon>Heteroderinae</taxon>
        <taxon>Globodera</taxon>
    </lineage>
</organism>
<dbReference type="SUPFAM" id="SSF46689">
    <property type="entry name" value="Homeodomain-like"/>
    <property type="match status" value="1"/>
</dbReference>
<dbReference type="Gene3D" id="1.10.10.60">
    <property type="entry name" value="Homeodomain-like"/>
    <property type="match status" value="1"/>
</dbReference>
<dbReference type="CDD" id="cd00086">
    <property type="entry name" value="homeodomain"/>
    <property type="match status" value="1"/>
</dbReference>
<dbReference type="Proteomes" id="UP000050741">
    <property type="component" value="Unassembled WGS sequence"/>
</dbReference>
<name>A0A183BN96_GLOPA</name>
<keyword evidence="2 3" id="KW-0539">Nucleus</keyword>
<dbReference type="SMART" id="SM00389">
    <property type="entry name" value="HOX"/>
    <property type="match status" value="1"/>
</dbReference>
<dbReference type="PANTHER" id="PTHR46892">
    <property type="entry name" value="VISUAL SYSTEM HOMEOBOX 2"/>
    <property type="match status" value="1"/>
</dbReference>
<accession>A0A183BN96</accession>
<dbReference type="PROSITE" id="PS50071">
    <property type="entry name" value="HOMEOBOX_2"/>
    <property type="match status" value="1"/>
</dbReference>
<dbReference type="GO" id="GO:0006357">
    <property type="term" value="P:regulation of transcription by RNA polymerase II"/>
    <property type="evidence" value="ECO:0007669"/>
    <property type="project" value="TreeGrafter"/>
</dbReference>
<keyword evidence="2 3" id="KW-0238">DNA-binding</keyword>
<evidence type="ECO:0000256" key="3">
    <source>
        <dbReference type="RuleBase" id="RU000682"/>
    </source>
</evidence>
<evidence type="ECO:0000259" key="4">
    <source>
        <dbReference type="PROSITE" id="PS50071"/>
    </source>
</evidence>
<dbReference type="InterPro" id="IPR009057">
    <property type="entry name" value="Homeodomain-like_sf"/>
</dbReference>
<protein>
    <submittedName>
        <fullName evidence="6">Homeobox domain-containing protein</fullName>
    </submittedName>
</protein>
<evidence type="ECO:0000256" key="2">
    <source>
        <dbReference type="PROSITE-ProRule" id="PRU00108"/>
    </source>
</evidence>
<proteinExistence type="predicted"/>
<comment type="subcellular location">
    <subcellularLocation>
        <location evidence="1 2 3">Nucleus</location>
    </subcellularLocation>
</comment>
<reference evidence="5" key="1">
    <citation type="submission" date="2014-05" db="EMBL/GenBank/DDBJ databases">
        <title>The genome and life-stage specific transcriptomes of Globodera pallida elucidate key aspects of plant parasitism by a cyst nematode.</title>
        <authorList>
            <person name="Cotton J.A."/>
            <person name="Lilley C.J."/>
            <person name="Jones L.M."/>
            <person name="Kikuchi T."/>
            <person name="Reid A.J."/>
            <person name="Thorpe P."/>
            <person name="Tsai I.J."/>
            <person name="Beasley H."/>
            <person name="Blok V."/>
            <person name="Cock P.J.A."/>
            <person name="Van den Akker S.E."/>
            <person name="Holroyd N."/>
            <person name="Hunt M."/>
            <person name="Mantelin S."/>
            <person name="Naghra H."/>
            <person name="Pain A."/>
            <person name="Palomares-Rius J.E."/>
            <person name="Zarowiecki M."/>
            <person name="Berriman M."/>
            <person name="Jones J.T."/>
            <person name="Urwin P.E."/>
        </authorList>
    </citation>
    <scope>NUCLEOTIDE SEQUENCE [LARGE SCALE GENOMIC DNA]</scope>
    <source>
        <strain evidence="5">Lindley</strain>
    </source>
</reference>
<dbReference type="GO" id="GO:0005634">
    <property type="term" value="C:nucleus"/>
    <property type="evidence" value="ECO:0007669"/>
    <property type="project" value="UniProtKB-SubCell"/>
</dbReference>
<dbReference type="AlphaFoldDB" id="A0A183BN96"/>
<dbReference type="InterPro" id="IPR052294">
    <property type="entry name" value="VSX_homeobox_regulators"/>
</dbReference>
<feature type="domain" description="Homeobox" evidence="4">
    <location>
        <begin position="1"/>
        <end position="56"/>
    </location>
</feature>
<sequence>MHTILSRDQLDELEYAFRLSHYPDIYAFESLISKVKVEKQQIEMWFENRREEQFKKLLLAFARCAVTEFQPYLNSPLLLLLLLLFAPQKVPTGMMARAVVVQHLLPVKTR</sequence>
<evidence type="ECO:0000313" key="5">
    <source>
        <dbReference type="Proteomes" id="UP000050741"/>
    </source>
</evidence>
<evidence type="ECO:0000256" key="1">
    <source>
        <dbReference type="ARBA" id="ARBA00004123"/>
    </source>
</evidence>
<keyword evidence="5" id="KW-1185">Reference proteome</keyword>
<dbReference type="Pfam" id="PF00046">
    <property type="entry name" value="Homeodomain"/>
    <property type="match status" value="1"/>
</dbReference>
<evidence type="ECO:0000313" key="6">
    <source>
        <dbReference type="WBParaSite" id="GPLIN_000208200"/>
    </source>
</evidence>